<reference evidence="1" key="1">
    <citation type="submission" date="2019-08" db="EMBL/GenBank/DDBJ databases">
        <authorList>
            <person name="Kucharzyk K."/>
            <person name="Murdoch R.W."/>
            <person name="Higgins S."/>
            <person name="Loffler F."/>
        </authorList>
    </citation>
    <scope>NUCLEOTIDE SEQUENCE</scope>
</reference>
<dbReference type="AlphaFoldDB" id="A0A645D6K3"/>
<dbReference type="EMBL" id="VSSQ01032856">
    <property type="protein sequence ID" value="MPM84262.1"/>
    <property type="molecule type" value="Genomic_DNA"/>
</dbReference>
<comment type="caution">
    <text evidence="1">The sequence shown here is derived from an EMBL/GenBank/DDBJ whole genome shotgun (WGS) entry which is preliminary data.</text>
</comment>
<sequence length="201" mass="21596">MIVGRVWRCGQLRLDGIGEDPLADRILLALPQKLRRTLGQDDGAHAHSCFGVTQREHAQLLAVEGAAHLQRTGFPVEVPPHKAADFAPPQAGGQLGVEKVVPDFVLFDNGKECIQLPVVQHLLFAAALPGDGSALCWIAGDEVCLDGILHGQMEHAVDAAHGVVGKLGTLLRMFIYAPLFFQPAIHPLNVLRGDQGDLFVS</sequence>
<gene>
    <name evidence="1" type="ORF">SDC9_131333</name>
</gene>
<evidence type="ECO:0000313" key="1">
    <source>
        <dbReference type="EMBL" id="MPM84262.1"/>
    </source>
</evidence>
<protein>
    <submittedName>
        <fullName evidence="1">Uncharacterized protein</fullName>
    </submittedName>
</protein>
<proteinExistence type="predicted"/>
<organism evidence="1">
    <name type="scientific">bioreactor metagenome</name>
    <dbReference type="NCBI Taxonomy" id="1076179"/>
    <lineage>
        <taxon>unclassified sequences</taxon>
        <taxon>metagenomes</taxon>
        <taxon>ecological metagenomes</taxon>
    </lineage>
</organism>
<name>A0A645D6K3_9ZZZZ</name>
<accession>A0A645D6K3</accession>